<evidence type="ECO:0000259" key="7">
    <source>
        <dbReference type="Pfam" id="PF17851"/>
    </source>
</evidence>
<dbReference type="SUPFAM" id="SSF49899">
    <property type="entry name" value="Concanavalin A-like lectins/glucanases"/>
    <property type="match status" value="1"/>
</dbReference>
<dbReference type="InterPro" id="IPR041542">
    <property type="entry name" value="GH43_C2"/>
</dbReference>
<feature type="domain" description="Beta-xylosidase C-terminal Concanavalin A-like" evidence="7">
    <location>
        <begin position="346"/>
        <end position="458"/>
    </location>
</feature>
<organism evidence="8 9">
    <name type="scientific">Paenibacillus nuruki</name>
    <dbReference type="NCBI Taxonomy" id="1886670"/>
    <lineage>
        <taxon>Bacteria</taxon>
        <taxon>Bacillati</taxon>
        <taxon>Bacillota</taxon>
        <taxon>Bacilli</taxon>
        <taxon>Bacillales</taxon>
        <taxon>Paenibacillaceae</taxon>
        <taxon>Paenibacillus</taxon>
    </lineage>
</organism>
<dbReference type="SUPFAM" id="SSF75005">
    <property type="entry name" value="Arabinanase/levansucrase/invertase"/>
    <property type="match status" value="1"/>
</dbReference>
<evidence type="ECO:0000313" key="9">
    <source>
        <dbReference type="Proteomes" id="UP000094578"/>
    </source>
</evidence>
<dbReference type="InterPro" id="IPR051795">
    <property type="entry name" value="Glycosyl_Hydrlase_43"/>
</dbReference>
<proteinExistence type="inferred from homology"/>
<accession>A0A1E3L1L9</accession>
<dbReference type="PANTHER" id="PTHR42812">
    <property type="entry name" value="BETA-XYLOSIDASE"/>
    <property type="match status" value="1"/>
</dbReference>
<dbReference type="PANTHER" id="PTHR42812:SF12">
    <property type="entry name" value="BETA-XYLOSIDASE-RELATED"/>
    <property type="match status" value="1"/>
</dbReference>
<feature type="active site" description="Proton donor" evidence="4">
    <location>
        <position position="190"/>
    </location>
</feature>
<dbReference type="Pfam" id="PF17851">
    <property type="entry name" value="GH43_C2"/>
    <property type="match status" value="1"/>
</dbReference>
<comment type="caution">
    <text evidence="8">The sequence shown here is derived from an EMBL/GenBank/DDBJ whole genome shotgun (WGS) entry which is preliminary data.</text>
</comment>
<keyword evidence="3 6" id="KW-0326">Glycosidase</keyword>
<evidence type="ECO:0000256" key="1">
    <source>
        <dbReference type="ARBA" id="ARBA00009865"/>
    </source>
</evidence>
<keyword evidence="2 6" id="KW-0378">Hydrolase</keyword>
<protein>
    <submittedName>
        <fullName evidence="8">Xylan 1,4-beta-xylosidase</fullName>
        <ecNumber evidence="8">3.2.1.37</ecNumber>
    </submittedName>
</protein>
<dbReference type="GO" id="GO:0005975">
    <property type="term" value="P:carbohydrate metabolic process"/>
    <property type="evidence" value="ECO:0007669"/>
    <property type="project" value="InterPro"/>
</dbReference>
<dbReference type="Proteomes" id="UP000094578">
    <property type="component" value="Unassembled WGS sequence"/>
</dbReference>
<evidence type="ECO:0000313" key="8">
    <source>
        <dbReference type="EMBL" id="ODP27553.1"/>
    </source>
</evidence>
<dbReference type="PATRIC" id="fig|1886670.3.peg.3056"/>
<dbReference type="InterPro" id="IPR023296">
    <property type="entry name" value="Glyco_hydro_beta-prop_sf"/>
</dbReference>
<dbReference type="RefSeq" id="WP_069328408.1">
    <property type="nucleotide sequence ID" value="NZ_MDER01000051.1"/>
</dbReference>
<gene>
    <name evidence="8" type="primary">xynB</name>
    <name evidence="8" type="ORF">PTI45_03008</name>
</gene>
<dbReference type="InterPro" id="IPR013320">
    <property type="entry name" value="ConA-like_dom_sf"/>
</dbReference>
<dbReference type="Gene3D" id="2.115.10.20">
    <property type="entry name" value="Glycosyl hydrolase domain, family 43"/>
    <property type="match status" value="1"/>
</dbReference>
<name>A0A1E3L1L9_9BACL</name>
<dbReference type="GO" id="GO:0009044">
    <property type="term" value="F:xylan 1,4-beta-xylosidase activity"/>
    <property type="evidence" value="ECO:0007669"/>
    <property type="project" value="UniProtKB-EC"/>
</dbReference>
<sequence length="599" mass="68096">MTLQSDPQIYTNPIIHEDYSDPDAIAVGDDFYMVASSFAHVPGLPLLHSTDLVHWKLIHYILPKLEFLEGSSDYDQPRHGEGVWAPSLRYQNGRFWVFFSTPDEGVFMCSAEQPTGPWTAPHMLKKVKGWIDPCPFWDEDGQAYLVHAFAHSRSGIRSKLQMFRMSADGRELLGEGQIVYDGGSVHPVMEGPKCYKREGKYYLFAPAGGVSHGWQVVLRADHIFGPYEDRIVLQQGNSEVNGPHQGSWVETSTGESWFLHFQDKYAYGRITHLQPMQWDNGWPIIGQYQQGQTAGEPVSQWRMPVTHNNNNPANEHSSEDQASNITSMQPYSLYEEQIQLLDGATQTFGSQWQWQANPQPDWYATDDEHQELRLYACPFVSREVGLSDKAVLYDAPQLLLQKLPSSHFTATTRLQIAPKSVTEKFGLTVFGRTYTYLAIEQNKDQHYRLSLTQGYNDQDAKGQALDHPIEEDIWQTDLHDLQVNPSQPHISNPIYLRVSVWLDTKQVDHPAPASTAREDQIPVSILHAGLSQFSYSLDGSHFIDIPHIEPIHPGHWVGAKVGIFAVDLKKRIEPFELTSDDQDTIGYAEYSTFFIEQQH</sequence>
<evidence type="ECO:0000256" key="3">
    <source>
        <dbReference type="ARBA" id="ARBA00023295"/>
    </source>
</evidence>
<dbReference type="EMBL" id="MDER01000051">
    <property type="protein sequence ID" value="ODP27553.1"/>
    <property type="molecule type" value="Genomic_DNA"/>
</dbReference>
<dbReference type="InterPro" id="IPR006710">
    <property type="entry name" value="Glyco_hydro_43"/>
</dbReference>
<reference evidence="8 9" key="1">
    <citation type="submission" date="2016-08" db="EMBL/GenBank/DDBJ databases">
        <title>Genome sequencing of Paenibacillus sp. TI45-13ar, isolated from Korean traditional nuruk.</title>
        <authorList>
            <person name="Kim S.-J."/>
        </authorList>
    </citation>
    <scope>NUCLEOTIDE SEQUENCE [LARGE SCALE GENOMIC DNA]</scope>
    <source>
        <strain evidence="8 9">TI45-13ar</strain>
    </source>
</reference>
<comment type="similarity">
    <text evidence="1 6">Belongs to the glycosyl hydrolase 43 family.</text>
</comment>
<evidence type="ECO:0000256" key="6">
    <source>
        <dbReference type="RuleBase" id="RU361187"/>
    </source>
</evidence>
<dbReference type="CDD" id="cd09001">
    <property type="entry name" value="GH43_FsAxh1-like"/>
    <property type="match status" value="1"/>
</dbReference>
<dbReference type="AlphaFoldDB" id="A0A1E3L1L9"/>
<feature type="site" description="Important for catalytic activity, responsible for pKa modulation of the active site Glu and correct orientation of both the proton donor and substrate" evidence="5">
    <location>
        <position position="132"/>
    </location>
</feature>
<evidence type="ECO:0000256" key="2">
    <source>
        <dbReference type="ARBA" id="ARBA00022801"/>
    </source>
</evidence>
<evidence type="ECO:0000256" key="4">
    <source>
        <dbReference type="PIRSR" id="PIRSR606710-1"/>
    </source>
</evidence>
<dbReference type="STRING" id="1886670.PTI45_03008"/>
<dbReference type="Pfam" id="PF04616">
    <property type="entry name" value="Glyco_hydro_43"/>
    <property type="match status" value="1"/>
</dbReference>
<feature type="active site" description="Proton acceptor" evidence="4">
    <location>
        <position position="21"/>
    </location>
</feature>
<dbReference type="Gene3D" id="2.60.120.200">
    <property type="match status" value="1"/>
</dbReference>
<keyword evidence="9" id="KW-1185">Reference proteome</keyword>
<dbReference type="EC" id="3.2.1.37" evidence="8"/>
<evidence type="ECO:0000256" key="5">
    <source>
        <dbReference type="PIRSR" id="PIRSR606710-2"/>
    </source>
</evidence>